<proteinExistence type="inferred from homology"/>
<keyword evidence="9" id="KW-1185">Reference proteome</keyword>
<dbReference type="PANTHER" id="PTHR43884">
    <property type="entry name" value="ACYL-COA DEHYDROGENASE"/>
    <property type="match status" value="1"/>
</dbReference>
<evidence type="ECO:0000256" key="3">
    <source>
        <dbReference type="ARBA" id="ARBA00022630"/>
    </source>
</evidence>
<dbReference type="InterPro" id="IPR037069">
    <property type="entry name" value="AcylCoA_DH/ox_N_sf"/>
</dbReference>
<evidence type="ECO:0000256" key="2">
    <source>
        <dbReference type="ARBA" id="ARBA00009347"/>
    </source>
</evidence>
<dbReference type="Gene3D" id="1.20.140.10">
    <property type="entry name" value="Butyryl-CoA Dehydrogenase, subunit A, domain 3"/>
    <property type="match status" value="1"/>
</dbReference>
<feature type="domain" description="Acyl-CoA oxidase/dehydrogenase middle" evidence="6">
    <location>
        <begin position="123"/>
        <end position="217"/>
    </location>
</feature>
<evidence type="ECO:0000256" key="1">
    <source>
        <dbReference type="ARBA" id="ARBA00001974"/>
    </source>
</evidence>
<dbReference type="PIRSF" id="PIRSF016578">
    <property type="entry name" value="HsaA"/>
    <property type="match status" value="1"/>
</dbReference>
<dbReference type="Proteomes" id="UP001500975">
    <property type="component" value="Unassembled WGS sequence"/>
</dbReference>
<dbReference type="Gene3D" id="2.40.110.10">
    <property type="entry name" value="Butyryl-CoA Dehydrogenase, subunit A, domain 2"/>
    <property type="match status" value="1"/>
</dbReference>
<comment type="caution">
    <text evidence="8">The sequence shown here is derived from an EMBL/GenBank/DDBJ whole genome shotgun (WGS) entry which is preliminary data.</text>
</comment>
<gene>
    <name evidence="8" type="ORF">GCM10023165_48610</name>
</gene>
<dbReference type="Pfam" id="PF02771">
    <property type="entry name" value="Acyl-CoA_dh_N"/>
    <property type="match status" value="1"/>
</dbReference>
<evidence type="ECO:0000256" key="4">
    <source>
        <dbReference type="ARBA" id="ARBA00022827"/>
    </source>
</evidence>
<dbReference type="InterPro" id="IPR009075">
    <property type="entry name" value="AcylCo_DH/oxidase_C"/>
</dbReference>
<evidence type="ECO:0000313" key="8">
    <source>
        <dbReference type="EMBL" id="GAA4355962.1"/>
    </source>
</evidence>
<keyword evidence="3" id="KW-0285">Flavoprotein</keyword>
<organism evidence="8 9">
    <name type="scientific">Variovorax defluvii</name>
    <dbReference type="NCBI Taxonomy" id="913761"/>
    <lineage>
        <taxon>Bacteria</taxon>
        <taxon>Pseudomonadati</taxon>
        <taxon>Pseudomonadota</taxon>
        <taxon>Betaproteobacteria</taxon>
        <taxon>Burkholderiales</taxon>
        <taxon>Comamonadaceae</taxon>
        <taxon>Variovorax</taxon>
    </lineage>
</organism>
<feature type="domain" description="Acyl-CoA dehydrogenase/oxidase C-terminal" evidence="5">
    <location>
        <begin position="249"/>
        <end position="377"/>
    </location>
</feature>
<dbReference type="InterPro" id="IPR009100">
    <property type="entry name" value="AcylCoA_DH/oxidase_NM_dom_sf"/>
</dbReference>
<sequence>MQPELNDEQRLIRETVAGIARERFAAGAAQADRLREPPVHNLRMLAEHGFLGLSIPAEYGGAGLGLTEVVLVIEETARVCPNTAILLSCTDGATPRVIQHIGTEAQKRKYLPRFAKGELLAAWSMSEADAGSDLASLRTKAVPSSEGYVVNGSKMWCSAAQVADLFLVLVRVGDAPGLGGIGGILVERGTPGFTIGKHLDLIGLRGTGMAELVFEDCVVPRENLIVPAGGMKDLLAVFDADRIAGNPPIALGLATEALARSAQYLKERRQFGKLLGDFQGLQWKLADMAIQLEAGRSLLYQAARRVDAGTAHMMDASIAKTFINEMAIRVTDEAIQLHGAYGLSEEFGLERLYRDARGLAIGYGTTQIHRNMVAREVLNGTWFG</sequence>
<dbReference type="SUPFAM" id="SSF56645">
    <property type="entry name" value="Acyl-CoA dehydrogenase NM domain-like"/>
    <property type="match status" value="1"/>
</dbReference>
<evidence type="ECO:0000313" key="9">
    <source>
        <dbReference type="Proteomes" id="UP001500975"/>
    </source>
</evidence>
<dbReference type="PANTHER" id="PTHR43884:SF12">
    <property type="entry name" value="ISOVALERYL-COA DEHYDROGENASE, MITOCHONDRIAL-RELATED"/>
    <property type="match status" value="1"/>
</dbReference>
<name>A0ABP8ICT1_9BURK</name>
<evidence type="ECO:0000259" key="5">
    <source>
        <dbReference type="Pfam" id="PF00441"/>
    </source>
</evidence>
<dbReference type="RefSeq" id="WP_345541215.1">
    <property type="nucleotide sequence ID" value="NZ_BAABGJ010000080.1"/>
</dbReference>
<comment type="similarity">
    <text evidence="2">Belongs to the acyl-CoA dehydrogenase family.</text>
</comment>
<protein>
    <submittedName>
        <fullName evidence="8">Acyl-CoA dehydrogenase</fullName>
    </submittedName>
</protein>
<comment type="cofactor">
    <cofactor evidence="1">
        <name>FAD</name>
        <dbReference type="ChEBI" id="CHEBI:57692"/>
    </cofactor>
</comment>
<dbReference type="InterPro" id="IPR036250">
    <property type="entry name" value="AcylCo_DH-like_C"/>
</dbReference>
<accession>A0ABP8ICT1</accession>
<evidence type="ECO:0000259" key="7">
    <source>
        <dbReference type="Pfam" id="PF02771"/>
    </source>
</evidence>
<dbReference type="EMBL" id="BAABGJ010000080">
    <property type="protein sequence ID" value="GAA4355962.1"/>
    <property type="molecule type" value="Genomic_DNA"/>
</dbReference>
<reference evidence="9" key="1">
    <citation type="journal article" date="2019" name="Int. J. Syst. Evol. Microbiol.">
        <title>The Global Catalogue of Microorganisms (GCM) 10K type strain sequencing project: providing services to taxonomists for standard genome sequencing and annotation.</title>
        <authorList>
            <consortium name="The Broad Institute Genomics Platform"/>
            <consortium name="The Broad Institute Genome Sequencing Center for Infectious Disease"/>
            <person name="Wu L."/>
            <person name="Ma J."/>
        </authorList>
    </citation>
    <scope>NUCLEOTIDE SEQUENCE [LARGE SCALE GENOMIC DNA]</scope>
    <source>
        <strain evidence="9">JCM 17804</strain>
    </source>
</reference>
<dbReference type="InterPro" id="IPR006091">
    <property type="entry name" value="Acyl-CoA_Oxase/DH_mid-dom"/>
</dbReference>
<keyword evidence="4" id="KW-0274">FAD</keyword>
<evidence type="ECO:0000259" key="6">
    <source>
        <dbReference type="Pfam" id="PF02770"/>
    </source>
</evidence>
<dbReference type="Pfam" id="PF02770">
    <property type="entry name" value="Acyl-CoA_dh_M"/>
    <property type="match status" value="1"/>
</dbReference>
<dbReference type="SUPFAM" id="SSF47203">
    <property type="entry name" value="Acyl-CoA dehydrogenase C-terminal domain-like"/>
    <property type="match status" value="1"/>
</dbReference>
<feature type="domain" description="Acyl-CoA dehydrogenase/oxidase N-terminal" evidence="7">
    <location>
        <begin position="6"/>
        <end position="118"/>
    </location>
</feature>
<dbReference type="Gene3D" id="1.10.540.10">
    <property type="entry name" value="Acyl-CoA dehydrogenase/oxidase, N-terminal domain"/>
    <property type="match status" value="1"/>
</dbReference>
<dbReference type="Pfam" id="PF00441">
    <property type="entry name" value="Acyl-CoA_dh_1"/>
    <property type="match status" value="1"/>
</dbReference>
<dbReference type="InterPro" id="IPR013786">
    <property type="entry name" value="AcylCoA_DH/ox_N"/>
</dbReference>
<dbReference type="InterPro" id="IPR046373">
    <property type="entry name" value="Acyl-CoA_Oxase/DH_mid-dom_sf"/>
</dbReference>